<keyword evidence="2" id="KW-1003">Cell membrane</keyword>
<evidence type="ECO:0000256" key="7">
    <source>
        <dbReference type="ARBA" id="ARBA00022729"/>
    </source>
</evidence>
<evidence type="ECO:0000256" key="4">
    <source>
        <dbReference type="ARBA" id="ARBA00022553"/>
    </source>
</evidence>
<dbReference type="AlphaFoldDB" id="A0A8T1R8G2"/>
<evidence type="ECO:0000256" key="19">
    <source>
        <dbReference type="PIRNR" id="PIRNR000641"/>
    </source>
</evidence>
<dbReference type="Pfam" id="PF01453">
    <property type="entry name" value="B_lectin"/>
    <property type="match status" value="1"/>
</dbReference>
<dbReference type="GO" id="GO:0005886">
    <property type="term" value="C:plasma membrane"/>
    <property type="evidence" value="ECO:0007669"/>
    <property type="project" value="UniProtKB-SubCell"/>
</dbReference>
<dbReference type="PROSITE" id="PS00108">
    <property type="entry name" value="PROTEIN_KINASE_ST"/>
    <property type="match status" value="1"/>
</dbReference>
<proteinExistence type="inferred from homology"/>
<comment type="catalytic activity">
    <reaction evidence="18 19">
        <text>L-seryl-[protein] + ATP = O-phospho-L-seryl-[protein] + ADP + H(+)</text>
        <dbReference type="Rhea" id="RHEA:17989"/>
        <dbReference type="Rhea" id="RHEA-COMP:9863"/>
        <dbReference type="Rhea" id="RHEA-COMP:11604"/>
        <dbReference type="ChEBI" id="CHEBI:15378"/>
        <dbReference type="ChEBI" id="CHEBI:29999"/>
        <dbReference type="ChEBI" id="CHEBI:30616"/>
        <dbReference type="ChEBI" id="CHEBI:83421"/>
        <dbReference type="ChEBI" id="CHEBI:456216"/>
        <dbReference type="EC" id="2.7.11.1"/>
    </reaction>
</comment>
<sequence>MANRATCSLTIQVFHCCFLLWLCQARDTLKPGENLGENETLVSSNGVFELGFFSSGGTSSSSHYLGIWFKNDPNKKPVWVANRESPLLSSPGILSIRYDGNMVITDRKLIPIIVNAGMLAPSSKTIATLLDSGNLLLKEGDSIVWQSFDYPSDTLLPGMKIGRFNLGTEHLRKQFLVSWQSSSVPATGSFALGLDEYNITHVKVWHGDGFSRQIGFWDGKRLKFQFESSSHDHNFSYVSNPNEVYFSFQTKENLSYSWFVLSSSGQIQEYKMMGQKILMENRSICENTTASKATDCYVRTPYMCQDGGDTFSGIKGSMPDSAIVSGSVHLGLSDCEILCKGNCSCAAFASFRDDGTGCELYYGEKKGLLQFIGEGKATIYVRGDTSKESGEHDHSRRLWWVVLISVFSLILPIILALVCYLRWRNHRLKDLSLKRFQVQVGSYVAAVDEDKGGDKYGRKKDHDLPLLSFDCIATATNNFSDENKLGEGGFGPVYKGTLLGNEIAVKRLSRQSGQGLEEFKNEVQLISKLQHRSLVRLLGCCIQREEKILIYEYMANISLDSFLFDPTRKILLDWKHRFSIIEGIAQGLLYLHKYSRFRIIHRDLKTSNILLDAHMNPKISDFGMARIFGDEEARAKTRRVVGTYGYMSPEYAVHGHFSIKSDVFSFGVIMLEILSGRKVVTFCHSDRFLNLLGYAWELWKGGKGLELMDPTLSNSCLSSQFMQCIQVGLLCVQERPEDRPSISDVISMLSNERTNLPAPKESAFCIRTSYSASPMQQTSSVNDVTVSGIVAR</sequence>
<reference evidence="25" key="1">
    <citation type="submission" date="2020-12" db="EMBL/GenBank/DDBJ databases">
        <title>WGS assembly of Carya illinoinensis cv. Pawnee.</title>
        <authorList>
            <person name="Platts A."/>
            <person name="Shu S."/>
            <person name="Wright S."/>
            <person name="Barry K."/>
            <person name="Edger P."/>
            <person name="Pires J.C."/>
            <person name="Schmutz J."/>
        </authorList>
    </citation>
    <scope>NUCLEOTIDE SEQUENCE</scope>
    <source>
        <tissue evidence="25">Leaf</tissue>
    </source>
</reference>
<feature type="domain" description="Apple" evidence="24">
    <location>
        <begin position="304"/>
        <end position="384"/>
    </location>
</feature>
<dbReference type="PANTHER" id="PTHR27002">
    <property type="entry name" value="RECEPTOR-LIKE SERINE/THREONINE-PROTEIN KINASE SD1-8"/>
    <property type="match status" value="1"/>
</dbReference>
<evidence type="ECO:0000256" key="9">
    <source>
        <dbReference type="ARBA" id="ARBA00022741"/>
    </source>
</evidence>
<dbReference type="EMBL" id="CM031811">
    <property type="protein sequence ID" value="KAG6662421.1"/>
    <property type="molecule type" value="Genomic_DNA"/>
</dbReference>
<keyword evidence="4" id="KW-0597">Phosphoprotein</keyword>
<keyword evidence="6 20" id="KW-0812">Transmembrane</keyword>
<comment type="similarity">
    <text evidence="19">Belongs to the protein kinase superfamily. Ser/Thr protein kinase family.</text>
</comment>
<evidence type="ECO:0000259" key="23">
    <source>
        <dbReference type="PROSITE" id="PS50927"/>
    </source>
</evidence>
<evidence type="ECO:0000259" key="22">
    <source>
        <dbReference type="PROSITE" id="PS50011"/>
    </source>
</evidence>
<evidence type="ECO:0000256" key="11">
    <source>
        <dbReference type="ARBA" id="ARBA00022840"/>
    </source>
</evidence>
<evidence type="ECO:0000256" key="12">
    <source>
        <dbReference type="ARBA" id="ARBA00022989"/>
    </source>
</evidence>
<evidence type="ECO:0000256" key="18">
    <source>
        <dbReference type="ARBA" id="ARBA00048679"/>
    </source>
</evidence>
<feature type="chain" id="PRO_5035718922" description="Receptor-like serine/threonine-protein kinase" evidence="21">
    <location>
        <begin position="26"/>
        <end position="792"/>
    </location>
</feature>
<protein>
    <recommendedName>
        <fullName evidence="19">Receptor-like serine/threonine-protein kinase</fullName>
        <ecNumber evidence="19">2.7.11.1</ecNumber>
    </recommendedName>
</protein>
<dbReference type="Pfam" id="PF07714">
    <property type="entry name" value="PK_Tyr_Ser-Thr"/>
    <property type="match status" value="1"/>
</dbReference>
<dbReference type="CDD" id="cd01098">
    <property type="entry name" value="PAN_AP_plant"/>
    <property type="match status" value="1"/>
</dbReference>
<dbReference type="PIRSF" id="PIRSF000641">
    <property type="entry name" value="SRK"/>
    <property type="match status" value="1"/>
</dbReference>
<keyword evidence="11 19" id="KW-0067">ATP-binding</keyword>
<keyword evidence="14" id="KW-1015">Disulfide bond</keyword>
<gene>
    <name evidence="25" type="ORF">CIPAW_03G240900</name>
</gene>
<evidence type="ECO:0000256" key="5">
    <source>
        <dbReference type="ARBA" id="ARBA00022679"/>
    </source>
</evidence>
<dbReference type="Pfam" id="PF08276">
    <property type="entry name" value="PAN_2"/>
    <property type="match status" value="1"/>
</dbReference>
<evidence type="ECO:0000256" key="20">
    <source>
        <dbReference type="SAM" id="Phobius"/>
    </source>
</evidence>
<keyword evidence="26" id="KW-1185">Reference proteome</keyword>
<accession>A0A8T1R8G2</accession>
<evidence type="ECO:0000313" key="26">
    <source>
        <dbReference type="Proteomes" id="UP000811609"/>
    </source>
</evidence>
<keyword evidence="8" id="KW-0430">Lectin</keyword>
<keyword evidence="3 19" id="KW-0723">Serine/threonine-protein kinase</keyword>
<dbReference type="FunFam" id="3.30.200.20:FF:000195">
    <property type="entry name" value="G-type lectin S-receptor-like serine/threonine-protein kinase"/>
    <property type="match status" value="1"/>
</dbReference>
<evidence type="ECO:0000256" key="16">
    <source>
        <dbReference type="ARBA" id="ARBA00023180"/>
    </source>
</evidence>
<dbReference type="PROSITE" id="PS50011">
    <property type="entry name" value="PROTEIN_KINASE_DOM"/>
    <property type="match status" value="1"/>
</dbReference>
<evidence type="ECO:0000256" key="8">
    <source>
        <dbReference type="ARBA" id="ARBA00022734"/>
    </source>
</evidence>
<dbReference type="InterPro" id="IPR000719">
    <property type="entry name" value="Prot_kinase_dom"/>
</dbReference>
<evidence type="ECO:0000256" key="21">
    <source>
        <dbReference type="SAM" id="SignalP"/>
    </source>
</evidence>
<dbReference type="GO" id="GO:0005524">
    <property type="term" value="F:ATP binding"/>
    <property type="evidence" value="ECO:0007669"/>
    <property type="project" value="UniProtKB-KW"/>
</dbReference>
<comment type="catalytic activity">
    <reaction evidence="17 19">
        <text>L-threonyl-[protein] + ATP = O-phospho-L-threonyl-[protein] + ADP + H(+)</text>
        <dbReference type="Rhea" id="RHEA:46608"/>
        <dbReference type="Rhea" id="RHEA-COMP:11060"/>
        <dbReference type="Rhea" id="RHEA-COMP:11605"/>
        <dbReference type="ChEBI" id="CHEBI:15378"/>
        <dbReference type="ChEBI" id="CHEBI:30013"/>
        <dbReference type="ChEBI" id="CHEBI:30616"/>
        <dbReference type="ChEBI" id="CHEBI:61977"/>
        <dbReference type="ChEBI" id="CHEBI:456216"/>
        <dbReference type="EC" id="2.7.11.1"/>
    </reaction>
</comment>
<dbReference type="GO" id="GO:0004674">
    <property type="term" value="F:protein serine/threonine kinase activity"/>
    <property type="evidence" value="ECO:0007669"/>
    <property type="project" value="UniProtKB-KW"/>
</dbReference>
<feature type="signal peptide" evidence="21">
    <location>
        <begin position="1"/>
        <end position="25"/>
    </location>
</feature>
<evidence type="ECO:0000256" key="13">
    <source>
        <dbReference type="ARBA" id="ARBA00023136"/>
    </source>
</evidence>
<dbReference type="Proteomes" id="UP000811609">
    <property type="component" value="Chromosome 3"/>
</dbReference>
<dbReference type="FunFam" id="1.10.510.10:FF:000060">
    <property type="entry name" value="G-type lectin S-receptor-like serine/threonine-protein kinase"/>
    <property type="match status" value="1"/>
</dbReference>
<evidence type="ECO:0000256" key="3">
    <source>
        <dbReference type="ARBA" id="ARBA00022527"/>
    </source>
</evidence>
<dbReference type="InterPro" id="IPR024171">
    <property type="entry name" value="SRK-like_kinase"/>
</dbReference>
<evidence type="ECO:0000259" key="24">
    <source>
        <dbReference type="PROSITE" id="PS50948"/>
    </source>
</evidence>
<dbReference type="EC" id="2.7.11.1" evidence="19"/>
<dbReference type="SMART" id="SM00108">
    <property type="entry name" value="B_lectin"/>
    <property type="match status" value="1"/>
</dbReference>
<keyword evidence="16" id="KW-0325">Glycoprotein</keyword>
<dbReference type="PROSITE" id="PS50927">
    <property type="entry name" value="BULB_LECTIN"/>
    <property type="match status" value="1"/>
</dbReference>
<keyword evidence="13 20" id="KW-0472">Membrane</keyword>
<evidence type="ECO:0000256" key="10">
    <source>
        <dbReference type="ARBA" id="ARBA00022777"/>
    </source>
</evidence>
<feature type="domain" description="Bulb-type lectin" evidence="23">
    <location>
        <begin position="26"/>
        <end position="150"/>
    </location>
</feature>
<dbReference type="PANTHER" id="PTHR27002:SF944">
    <property type="entry name" value="G-TYPE LECTIN S-RECEPTOR-LIKE SERINE_THREONINE-PROTEIN KINASE CES101"/>
    <property type="match status" value="1"/>
</dbReference>
<dbReference type="SMART" id="SM00220">
    <property type="entry name" value="S_TKc"/>
    <property type="match status" value="1"/>
</dbReference>
<comment type="subcellular location">
    <subcellularLocation>
        <location evidence="1">Cell membrane</location>
        <topology evidence="1">Single-pass type I membrane protein</topology>
    </subcellularLocation>
</comment>
<evidence type="ECO:0000256" key="6">
    <source>
        <dbReference type="ARBA" id="ARBA00022692"/>
    </source>
</evidence>
<name>A0A8T1R8G2_CARIL</name>
<evidence type="ECO:0000256" key="17">
    <source>
        <dbReference type="ARBA" id="ARBA00047899"/>
    </source>
</evidence>
<evidence type="ECO:0000256" key="2">
    <source>
        <dbReference type="ARBA" id="ARBA00022475"/>
    </source>
</evidence>
<evidence type="ECO:0000256" key="15">
    <source>
        <dbReference type="ARBA" id="ARBA00023170"/>
    </source>
</evidence>
<keyword evidence="10 19" id="KW-0418">Kinase</keyword>
<evidence type="ECO:0000256" key="14">
    <source>
        <dbReference type="ARBA" id="ARBA00023157"/>
    </source>
</evidence>
<comment type="caution">
    <text evidence="25">The sequence shown here is derived from an EMBL/GenBank/DDBJ whole genome shotgun (WGS) entry which is preliminary data.</text>
</comment>
<dbReference type="InterPro" id="IPR001245">
    <property type="entry name" value="Ser-Thr/Tyr_kinase_cat_dom"/>
</dbReference>
<organism evidence="25 26">
    <name type="scientific">Carya illinoinensis</name>
    <name type="common">Pecan</name>
    <dbReference type="NCBI Taxonomy" id="32201"/>
    <lineage>
        <taxon>Eukaryota</taxon>
        <taxon>Viridiplantae</taxon>
        <taxon>Streptophyta</taxon>
        <taxon>Embryophyta</taxon>
        <taxon>Tracheophyta</taxon>
        <taxon>Spermatophyta</taxon>
        <taxon>Magnoliopsida</taxon>
        <taxon>eudicotyledons</taxon>
        <taxon>Gunneridae</taxon>
        <taxon>Pentapetalae</taxon>
        <taxon>rosids</taxon>
        <taxon>fabids</taxon>
        <taxon>Fagales</taxon>
        <taxon>Juglandaceae</taxon>
        <taxon>Carya</taxon>
    </lineage>
</organism>
<dbReference type="CDD" id="cd14066">
    <property type="entry name" value="STKc_IRAK"/>
    <property type="match status" value="1"/>
</dbReference>
<keyword evidence="15" id="KW-0675">Receptor</keyword>
<feature type="transmembrane region" description="Helical" evidence="20">
    <location>
        <begin position="398"/>
        <end position="421"/>
    </location>
</feature>
<dbReference type="CDD" id="cd00028">
    <property type="entry name" value="B_lectin"/>
    <property type="match status" value="1"/>
</dbReference>
<dbReference type="SMART" id="SM00473">
    <property type="entry name" value="PAN_AP"/>
    <property type="match status" value="1"/>
</dbReference>
<keyword evidence="5 19" id="KW-0808">Transferase</keyword>
<dbReference type="FunFam" id="2.90.10.10:FF:000009">
    <property type="entry name" value="Receptor-like serine/threonine-protein kinase SD1-8"/>
    <property type="match status" value="1"/>
</dbReference>
<keyword evidence="7 21" id="KW-0732">Signal</keyword>
<dbReference type="InterPro" id="IPR008271">
    <property type="entry name" value="Ser/Thr_kinase_AS"/>
</dbReference>
<dbReference type="GO" id="GO:0030246">
    <property type="term" value="F:carbohydrate binding"/>
    <property type="evidence" value="ECO:0007669"/>
    <property type="project" value="UniProtKB-KW"/>
</dbReference>
<dbReference type="InterPro" id="IPR001480">
    <property type="entry name" value="Bulb-type_lectin_dom"/>
</dbReference>
<dbReference type="PROSITE" id="PS50948">
    <property type="entry name" value="PAN"/>
    <property type="match status" value="1"/>
</dbReference>
<dbReference type="InterPro" id="IPR003609">
    <property type="entry name" value="Pan_app"/>
</dbReference>
<feature type="domain" description="Protein kinase" evidence="22">
    <location>
        <begin position="479"/>
        <end position="756"/>
    </location>
</feature>
<keyword evidence="12 20" id="KW-1133">Transmembrane helix</keyword>
<evidence type="ECO:0000256" key="1">
    <source>
        <dbReference type="ARBA" id="ARBA00004251"/>
    </source>
</evidence>
<keyword evidence="9 19" id="KW-0547">Nucleotide-binding</keyword>
<evidence type="ECO:0000313" key="25">
    <source>
        <dbReference type="EMBL" id="KAG6662421.1"/>
    </source>
</evidence>